<sequence length="92" mass="10315">MARLTLMLSPWLTAVFAVLVVIPMGGLALFEQGHIARIRWFRHTEFNISGSGKPEVLEGHIRYRWVPLAAMTTLCVVLSLLALVLLVLLYVL</sequence>
<dbReference type="EMBL" id="DYXM01000177">
    <property type="protein sequence ID" value="HJE91174.1"/>
    <property type="molecule type" value="Genomic_DNA"/>
</dbReference>
<organism evidence="2 3">
    <name type="scientific">Dietzia timorensis</name>
    <dbReference type="NCBI Taxonomy" id="499555"/>
    <lineage>
        <taxon>Bacteria</taxon>
        <taxon>Bacillati</taxon>
        <taxon>Actinomycetota</taxon>
        <taxon>Actinomycetes</taxon>
        <taxon>Mycobacteriales</taxon>
        <taxon>Dietziaceae</taxon>
        <taxon>Dietzia</taxon>
    </lineage>
</organism>
<dbReference type="Proteomes" id="UP000776650">
    <property type="component" value="Unassembled WGS sequence"/>
</dbReference>
<accession>A0A921JYG4</accession>
<evidence type="ECO:0000313" key="3">
    <source>
        <dbReference type="Proteomes" id="UP000776650"/>
    </source>
</evidence>
<feature type="transmembrane region" description="Helical" evidence="1">
    <location>
        <begin position="12"/>
        <end position="30"/>
    </location>
</feature>
<keyword evidence="1" id="KW-1133">Transmembrane helix</keyword>
<dbReference type="RefSeq" id="WP_303913062.1">
    <property type="nucleotide sequence ID" value="NZ_DYXM01000177.1"/>
</dbReference>
<keyword evidence="1" id="KW-0472">Membrane</keyword>
<comment type="caution">
    <text evidence="2">The sequence shown here is derived from an EMBL/GenBank/DDBJ whole genome shotgun (WGS) entry which is preliminary data.</text>
</comment>
<keyword evidence="1" id="KW-0812">Transmembrane</keyword>
<reference evidence="2" key="2">
    <citation type="submission" date="2021-09" db="EMBL/GenBank/DDBJ databases">
        <authorList>
            <person name="Gilroy R."/>
        </authorList>
    </citation>
    <scope>NUCLEOTIDE SEQUENCE</scope>
    <source>
        <strain evidence="2">ChiGjej1B1-18357</strain>
    </source>
</reference>
<evidence type="ECO:0000256" key="1">
    <source>
        <dbReference type="SAM" id="Phobius"/>
    </source>
</evidence>
<feature type="transmembrane region" description="Helical" evidence="1">
    <location>
        <begin position="68"/>
        <end position="91"/>
    </location>
</feature>
<name>A0A921JYG4_9ACTN</name>
<proteinExistence type="predicted"/>
<evidence type="ECO:0000313" key="2">
    <source>
        <dbReference type="EMBL" id="HJE91174.1"/>
    </source>
</evidence>
<reference evidence="2" key="1">
    <citation type="journal article" date="2021" name="PeerJ">
        <title>Extensive microbial diversity within the chicken gut microbiome revealed by metagenomics and culture.</title>
        <authorList>
            <person name="Gilroy R."/>
            <person name="Ravi A."/>
            <person name="Getino M."/>
            <person name="Pursley I."/>
            <person name="Horton D.L."/>
            <person name="Alikhan N.F."/>
            <person name="Baker D."/>
            <person name="Gharbi K."/>
            <person name="Hall N."/>
            <person name="Watson M."/>
            <person name="Adriaenssens E.M."/>
            <person name="Foster-Nyarko E."/>
            <person name="Jarju S."/>
            <person name="Secka A."/>
            <person name="Antonio M."/>
            <person name="Oren A."/>
            <person name="Chaudhuri R.R."/>
            <person name="La Ragione R."/>
            <person name="Hildebrand F."/>
            <person name="Pallen M.J."/>
        </authorList>
    </citation>
    <scope>NUCLEOTIDE SEQUENCE</scope>
    <source>
        <strain evidence="2">ChiGjej1B1-18357</strain>
    </source>
</reference>
<gene>
    <name evidence="2" type="ORF">K8V11_09225</name>
</gene>
<dbReference type="AlphaFoldDB" id="A0A921JYG4"/>
<protein>
    <submittedName>
        <fullName evidence="2">Uncharacterized protein</fullName>
    </submittedName>
</protein>